<dbReference type="Proteomes" id="UP000193087">
    <property type="component" value="Unassembled WGS sequence"/>
</dbReference>
<reference evidence="1 2" key="1">
    <citation type="submission" date="2016-01" db="EMBL/GenBank/DDBJ databases">
        <title>The new phylogeny of the genus Mycobacterium.</title>
        <authorList>
            <person name="Tarcisio F."/>
            <person name="Conor M."/>
            <person name="Antonella G."/>
            <person name="Elisabetta G."/>
            <person name="Giulia F.S."/>
            <person name="Sara T."/>
            <person name="Anna F."/>
            <person name="Clotilde B."/>
            <person name="Roberto B."/>
            <person name="Veronica D.S."/>
            <person name="Fabio R."/>
            <person name="Monica P."/>
            <person name="Olivier J."/>
            <person name="Enrico T."/>
            <person name="Nicola S."/>
        </authorList>
    </citation>
    <scope>NUCLEOTIDE SEQUENCE [LARGE SCALE GENOMIC DNA]</scope>
    <source>
        <strain evidence="1 2">DSM 45176</strain>
    </source>
</reference>
<evidence type="ECO:0000313" key="1">
    <source>
        <dbReference type="EMBL" id="ORW63418.1"/>
    </source>
</evidence>
<proteinExistence type="predicted"/>
<comment type="caution">
    <text evidence="1">The sequence shown here is derived from an EMBL/GenBank/DDBJ whole genome shotgun (WGS) entry which is preliminary data.</text>
</comment>
<protein>
    <submittedName>
        <fullName evidence="1">Uncharacterized protein</fullName>
    </submittedName>
</protein>
<name>A0A1X2BII5_9MYCO</name>
<sequence>MLVVDAAAAALAAPSVEPAPAKSEAAVTNSSGTTKVNAIFDLLNDIFGRRTRSVGAGSGRGNVKGAPNKVQPLCKVHHLGLPQHGALLTAANCDLAQLVVFNVLNNHVWKLTDKVGQPSTQRETLDRVPLLWRVSPIEP</sequence>
<dbReference type="EMBL" id="LQPQ01000217">
    <property type="protein sequence ID" value="ORW63418.1"/>
    <property type="molecule type" value="Genomic_DNA"/>
</dbReference>
<gene>
    <name evidence="1" type="ORF">AWC22_03490</name>
</gene>
<evidence type="ECO:0000313" key="2">
    <source>
        <dbReference type="Proteomes" id="UP000193087"/>
    </source>
</evidence>
<accession>A0A1X2BII5</accession>
<keyword evidence="2" id="KW-1185">Reference proteome</keyword>
<organism evidence="1 2">
    <name type="scientific">Mycobacterium riyadhense</name>
    <dbReference type="NCBI Taxonomy" id="486698"/>
    <lineage>
        <taxon>Bacteria</taxon>
        <taxon>Bacillati</taxon>
        <taxon>Actinomycetota</taxon>
        <taxon>Actinomycetes</taxon>
        <taxon>Mycobacteriales</taxon>
        <taxon>Mycobacteriaceae</taxon>
        <taxon>Mycobacterium</taxon>
    </lineage>
</organism>
<dbReference type="AlphaFoldDB" id="A0A1X2BII5"/>